<dbReference type="AlphaFoldDB" id="F8IFF8"/>
<dbReference type="CDD" id="cd00090">
    <property type="entry name" value="HTH_ARSR"/>
    <property type="match status" value="1"/>
</dbReference>
<reference evidence="5 6" key="1">
    <citation type="journal article" date="2011" name="J. Bacteriol.">
        <title>Complete Genome Sequence of Alicyclobacillus acidocaldarius Strain Tc-4-1.</title>
        <authorList>
            <person name="Chen Y."/>
            <person name="He Y."/>
            <person name="Zhang B."/>
            <person name="Yang J."/>
            <person name="Li W."/>
            <person name="Dong Z."/>
            <person name="Hu S."/>
        </authorList>
    </citation>
    <scope>NUCLEOTIDE SEQUENCE [LARGE SCALE GENOMIC DNA]</scope>
    <source>
        <strain evidence="5 6">Tc-4-1</strain>
    </source>
</reference>
<dbReference type="InterPro" id="IPR051081">
    <property type="entry name" value="HTH_MetalResp_TranReg"/>
</dbReference>
<organism evidence="5 6">
    <name type="scientific">Alicyclobacillus acidocaldarius (strain Tc-4-1)</name>
    <name type="common">Bacillus acidocaldarius</name>
    <dbReference type="NCBI Taxonomy" id="1048834"/>
    <lineage>
        <taxon>Bacteria</taxon>
        <taxon>Bacillati</taxon>
        <taxon>Bacillota</taxon>
        <taxon>Bacilli</taxon>
        <taxon>Bacillales</taxon>
        <taxon>Alicyclobacillaceae</taxon>
        <taxon>Alicyclobacillus</taxon>
    </lineage>
</organism>
<dbReference type="SUPFAM" id="SSF46785">
    <property type="entry name" value="Winged helix' DNA-binding domain"/>
    <property type="match status" value="1"/>
</dbReference>
<evidence type="ECO:0000259" key="4">
    <source>
        <dbReference type="PROSITE" id="PS50987"/>
    </source>
</evidence>
<proteinExistence type="predicted"/>
<dbReference type="Pfam" id="PF01022">
    <property type="entry name" value="HTH_5"/>
    <property type="match status" value="1"/>
</dbReference>
<dbReference type="SMART" id="SM00418">
    <property type="entry name" value="HTH_ARSR"/>
    <property type="match status" value="1"/>
</dbReference>
<gene>
    <name evidence="5" type="ordered locus">TC41_0907</name>
</gene>
<sequence>MVVKVNERVFKAMSDGTRRRILELLKTGPKTAGEIADHFPHAQPTISRHLSVLKHADLVVDRREGTHIVYRLNTTVLQVWLAWLLEHFGSDDRDGEA</sequence>
<dbReference type="NCBIfam" id="NF033788">
    <property type="entry name" value="HTH_metalloreg"/>
    <property type="match status" value="1"/>
</dbReference>
<evidence type="ECO:0000256" key="1">
    <source>
        <dbReference type="ARBA" id="ARBA00023015"/>
    </source>
</evidence>
<dbReference type="HOGENOM" id="CLU_097806_3_4_9"/>
<evidence type="ECO:0000256" key="3">
    <source>
        <dbReference type="ARBA" id="ARBA00023163"/>
    </source>
</evidence>
<dbReference type="PANTHER" id="PTHR33154:SF33">
    <property type="entry name" value="TRANSCRIPTIONAL REPRESSOR SDPR"/>
    <property type="match status" value="1"/>
</dbReference>
<evidence type="ECO:0000313" key="5">
    <source>
        <dbReference type="EMBL" id="AEJ42860.1"/>
    </source>
</evidence>
<dbReference type="Proteomes" id="UP000000292">
    <property type="component" value="Chromosome"/>
</dbReference>
<keyword evidence="1" id="KW-0805">Transcription regulation</keyword>
<keyword evidence="2" id="KW-0238">DNA-binding</keyword>
<dbReference type="KEGG" id="aad:TC41_0907"/>
<dbReference type="InterPro" id="IPR011991">
    <property type="entry name" value="ArsR-like_HTH"/>
</dbReference>
<accession>F8IFF8</accession>
<dbReference type="PATRIC" id="fig|1048834.4.peg.861"/>
<dbReference type="InterPro" id="IPR036388">
    <property type="entry name" value="WH-like_DNA-bd_sf"/>
</dbReference>
<evidence type="ECO:0000256" key="2">
    <source>
        <dbReference type="ARBA" id="ARBA00023125"/>
    </source>
</evidence>
<dbReference type="GO" id="GO:0003700">
    <property type="term" value="F:DNA-binding transcription factor activity"/>
    <property type="evidence" value="ECO:0007669"/>
    <property type="project" value="InterPro"/>
</dbReference>
<dbReference type="PRINTS" id="PR00778">
    <property type="entry name" value="HTHARSR"/>
</dbReference>
<dbReference type="Gene3D" id="1.10.10.10">
    <property type="entry name" value="Winged helix-like DNA-binding domain superfamily/Winged helix DNA-binding domain"/>
    <property type="match status" value="1"/>
</dbReference>
<feature type="domain" description="HTH arsR-type" evidence="4">
    <location>
        <begin position="1"/>
        <end position="92"/>
    </location>
</feature>
<keyword evidence="3" id="KW-0804">Transcription</keyword>
<dbReference type="eggNOG" id="COG0640">
    <property type="taxonomic scope" value="Bacteria"/>
</dbReference>
<protein>
    <submittedName>
        <fullName evidence="5">Transcriptional regulator</fullName>
    </submittedName>
</protein>
<dbReference type="EMBL" id="CP002902">
    <property type="protein sequence ID" value="AEJ42860.1"/>
    <property type="molecule type" value="Genomic_DNA"/>
</dbReference>
<dbReference type="InterPro" id="IPR036390">
    <property type="entry name" value="WH_DNA-bd_sf"/>
</dbReference>
<evidence type="ECO:0000313" key="6">
    <source>
        <dbReference type="Proteomes" id="UP000000292"/>
    </source>
</evidence>
<reference evidence="6" key="2">
    <citation type="submission" date="2011-06" db="EMBL/GenBank/DDBJ databases">
        <title>The complete genome sequence of Alicyclobacillus acidocaldarius sp. Tc-4-1.</title>
        <authorList>
            <person name="Chen Y."/>
            <person name="He Y."/>
            <person name="Dong Z."/>
            <person name="Hu S."/>
        </authorList>
    </citation>
    <scope>NUCLEOTIDE SEQUENCE [LARGE SCALE GENOMIC DNA]</scope>
    <source>
        <strain evidence="6">Tc-4-1</strain>
    </source>
</reference>
<name>F8IFF8_ALIAT</name>
<dbReference type="GO" id="GO:0003677">
    <property type="term" value="F:DNA binding"/>
    <property type="evidence" value="ECO:0007669"/>
    <property type="project" value="UniProtKB-KW"/>
</dbReference>
<dbReference type="InterPro" id="IPR047796">
    <property type="entry name" value="SdpR-like_repress"/>
</dbReference>
<dbReference type="PANTHER" id="PTHR33154">
    <property type="entry name" value="TRANSCRIPTIONAL REGULATOR, ARSR FAMILY"/>
    <property type="match status" value="1"/>
</dbReference>
<dbReference type="InterPro" id="IPR001845">
    <property type="entry name" value="HTH_ArsR_DNA-bd_dom"/>
</dbReference>
<dbReference type="NCBIfam" id="NF033789">
    <property type="entry name" value="repress_SdpR"/>
    <property type="match status" value="1"/>
</dbReference>
<dbReference type="PROSITE" id="PS50987">
    <property type="entry name" value="HTH_ARSR_2"/>
    <property type="match status" value="1"/>
</dbReference>